<dbReference type="Proteomes" id="UP001258017">
    <property type="component" value="Unassembled WGS sequence"/>
</dbReference>
<dbReference type="InterPro" id="IPR019192">
    <property type="entry name" value="Ribosomal_mL40"/>
</dbReference>
<reference evidence="8" key="1">
    <citation type="submission" date="2021-08" db="EMBL/GenBank/DDBJ databases">
        <authorList>
            <person name="Misof B."/>
            <person name="Oliver O."/>
            <person name="Podsiadlowski L."/>
            <person name="Donath A."/>
            <person name="Peters R."/>
            <person name="Mayer C."/>
            <person name="Rust J."/>
            <person name="Gunkel S."/>
            <person name="Lesny P."/>
            <person name="Martin S."/>
            <person name="Oeyen J.P."/>
            <person name="Petersen M."/>
            <person name="Panagiotis P."/>
            <person name="Wilbrandt J."/>
            <person name="Tanja T."/>
        </authorList>
    </citation>
    <scope>NUCLEOTIDE SEQUENCE</scope>
    <source>
        <strain evidence="8">GBR_01_08_01A</strain>
        <tissue evidence="8">Thorax + abdomen</tissue>
    </source>
</reference>
<proteinExistence type="inferred from homology"/>
<evidence type="ECO:0000256" key="2">
    <source>
        <dbReference type="ARBA" id="ARBA00009360"/>
    </source>
</evidence>
<organism evidence="8 9">
    <name type="scientific">Odynerus spinipes</name>
    <dbReference type="NCBI Taxonomy" id="1348599"/>
    <lineage>
        <taxon>Eukaryota</taxon>
        <taxon>Metazoa</taxon>
        <taxon>Ecdysozoa</taxon>
        <taxon>Arthropoda</taxon>
        <taxon>Hexapoda</taxon>
        <taxon>Insecta</taxon>
        <taxon>Pterygota</taxon>
        <taxon>Neoptera</taxon>
        <taxon>Endopterygota</taxon>
        <taxon>Hymenoptera</taxon>
        <taxon>Apocrita</taxon>
        <taxon>Aculeata</taxon>
        <taxon>Vespoidea</taxon>
        <taxon>Vespidae</taxon>
        <taxon>Eumeninae</taxon>
        <taxon>Odynerus</taxon>
    </lineage>
</organism>
<evidence type="ECO:0000256" key="1">
    <source>
        <dbReference type="ARBA" id="ARBA00004173"/>
    </source>
</evidence>
<reference evidence="8" key="2">
    <citation type="journal article" date="2023" name="Commun. Biol.">
        <title>Intrasexual cuticular hydrocarbon dimorphism in a wasp sheds light on hydrocarbon biosynthesis genes in Hymenoptera.</title>
        <authorList>
            <person name="Moris V.C."/>
            <person name="Podsiadlowski L."/>
            <person name="Martin S."/>
            <person name="Oeyen J.P."/>
            <person name="Donath A."/>
            <person name="Petersen M."/>
            <person name="Wilbrandt J."/>
            <person name="Misof B."/>
            <person name="Liedtke D."/>
            <person name="Thamm M."/>
            <person name="Scheiner R."/>
            <person name="Schmitt T."/>
            <person name="Niehuis O."/>
        </authorList>
    </citation>
    <scope>NUCLEOTIDE SEQUENCE</scope>
    <source>
        <strain evidence="8">GBR_01_08_01A</strain>
    </source>
</reference>
<dbReference type="PANTHER" id="PTHR13359:SF2">
    <property type="entry name" value="LARGE RIBOSOMAL SUBUNIT PROTEIN ML40"/>
    <property type="match status" value="1"/>
</dbReference>
<keyword evidence="4" id="KW-0689">Ribosomal protein</keyword>
<dbReference type="InterPro" id="IPR039145">
    <property type="entry name" value="Ribosomal_mL40_metazoa/plant"/>
</dbReference>
<evidence type="ECO:0000256" key="3">
    <source>
        <dbReference type="ARBA" id="ARBA00022946"/>
    </source>
</evidence>
<keyword evidence="6" id="KW-0687">Ribonucleoprotein</keyword>
<evidence type="ECO:0000256" key="5">
    <source>
        <dbReference type="ARBA" id="ARBA00023128"/>
    </source>
</evidence>
<comment type="similarity">
    <text evidence="2">Belongs to the mitochondrion-specific ribosomal protein mL40 family.</text>
</comment>
<dbReference type="GO" id="GO:0005762">
    <property type="term" value="C:mitochondrial large ribosomal subunit"/>
    <property type="evidence" value="ECO:0007669"/>
    <property type="project" value="InterPro"/>
</dbReference>
<evidence type="ECO:0000256" key="7">
    <source>
        <dbReference type="ARBA" id="ARBA00035192"/>
    </source>
</evidence>
<keyword evidence="3" id="KW-0809">Transit peptide</keyword>
<sequence length="177" mass="20409">MGLLSVTPILLRLSKCAIAGTRTISTSGNPLQFGITNVLLAEPLKKKKKLDPAIVRQREEKKRRRLEKTIRRLEKSSRQLKPISELEIPLFLKIEKEYKHKQHINDVQTIDKFISSQYKALNELRAESEELYNEAIQIDLSFLPYATKGPYHTPPIENYDSPDGEYIDLTQKYPGET</sequence>
<keyword evidence="9" id="KW-1185">Reference proteome</keyword>
<evidence type="ECO:0000256" key="6">
    <source>
        <dbReference type="ARBA" id="ARBA00023274"/>
    </source>
</evidence>
<comment type="subcellular location">
    <subcellularLocation>
        <location evidence="1">Mitochondrion</location>
    </subcellularLocation>
</comment>
<name>A0AAD9RMT7_9HYME</name>
<evidence type="ECO:0000256" key="4">
    <source>
        <dbReference type="ARBA" id="ARBA00022980"/>
    </source>
</evidence>
<comment type="caution">
    <text evidence="8">The sequence shown here is derived from an EMBL/GenBank/DDBJ whole genome shotgun (WGS) entry which is preliminary data.</text>
</comment>
<accession>A0AAD9RMT7</accession>
<dbReference type="Pfam" id="PF09812">
    <property type="entry name" value="MRP-L28"/>
    <property type="match status" value="2"/>
</dbReference>
<gene>
    <name evidence="8" type="ORF">KPH14_004931</name>
</gene>
<dbReference type="EMBL" id="JAIFRP010000031">
    <property type="protein sequence ID" value="KAK2582652.1"/>
    <property type="molecule type" value="Genomic_DNA"/>
</dbReference>
<evidence type="ECO:0000313" key="9">
    <source>
        <dbReference type="Proteomes" id="UP001258017"/>
    </source>
</evidence>
<keyword evidence="5" id="KW-0496">Mitochondrion</keyword>
<evidence type="ECO:0000313" key="8">
    <source>
        <dbReference type="EMBL" id="KAK2582652.1"/>
    </source>
</evidence>
<dbReference type="AlphaFoldDB" id="A0AAD9RMT7"/>
<dbReference type="PANTHER" id="PTHR13359">
    <property type="entry name" value="39S RIBOSOMAL PROTEIN L40, MITOCHONDRIAL"/>
    <property type="match status" value="1"/>
</dbReference>
<protein>
    <recommendedName>
        <fullName evidence="7">Large ribosomal subunit protein mL40</fullName>
    </recommendedName>
</protein>
<dbReference type="Gene3D" id="6.10.250.3440">
    <property type="match status" value="1"/>
</dbReference>